<feature type="domain" description="Rho-GAP" evidence="5">
    <location>
        <begin position="217"/>
        <end position="275"/>
    </location>
</feature>
<dbReference type="InterPro" id="IPR015797">
    <property type="entry name" value="NUDIX_hydrolase-like_dom_sf"/>
</dbReference>
<dbReference type="AlphaFoldDB" id="A0AAN7QTU0"/>
<name>A0AAN7QTU0_9MYRT</name>
<dbReference type="EMBL" id="JAXIOK010000003">
    <property type="protein sequence ID" value="KAK4775520.1"/>
    <property type="molecule type" value="Genomic_DNA"/>
</dbReference>
<dbReference type="Pfam" id="PF18290">
    <property type="entry name" value="Nudix_hydro"/>
    <property type="match status" value="1"/>
</dbReference>
<dbReference type="FunFam" id="3.90.79.10:FF:000015">
    <property type="entry name" value="Nudix hydrolase 8"/>
    <property type="match status" value="1"/>
</dbReference>
<dbReference type="PRINTS" id="PR01356">
    <property type="entry name" value="GFGPROTEIN"/>
</dbReference>
<evidence type="ECO:0000259" key="5">
    <source>
        <dbReference type="PROSITE" id="PS50238"/>
    </source>
</evidence>
<organism evidence="7 8">
    <name type="scientific">Trapa incisa</name>
    <dbReference type="NCBI Taxonomy" id="236973"/>
    <lineage>
        <taxon>Eukaryota</taxon>
        <taxon>Viridiplantae</taxon>
        <taxon>Streptophyta</taxon>
        <taxon>Embryophyta</taxon>
        <taxon>Tracheophyta</taxon>
        <taxon>Spermatophyta</taxon>
        <taxon>Magnoliopsida</taxon>
        <taxon>eudicotyledons</taxon>
        <taxon>Gunneridae</taxon>
        <taxon>Pentapetalae</taxon>
        <taxon>rosids</taxon>
        <taxon>malvids</taxon>
        <taxon>Myrtales</taxon>
        <taxon>Lythraceae</taxon>
        <taxon>Trapa</taxon>
    </lineage>
</organism>
<dbReference type="InterPro" id="IPR003293">
    <property type="entry name" value="Nudix_hydrolase6-like"/>
</dbReference>
<dbReference type="Proteomes" id="UP001345219">
    <property type="component" value="Chromosome 18"/>
</dbReference>
<dbReference type="InterPro" id="IPR020476">
    <property type="entry name" value="Nudix_hydrolase"/>
</dbReference>
<evidence type="ECO:0000256" key="2">
    <source>
        <dbReference type="ARBA" id="ARBA00022723"/>
    </source>
</evidence>
<evidence type="ECO:0000313" key="8">
    <source>
        <dbReference type="Proteomes" id="UP001345219"/>
    </source>
</evidence>
<evidence type="ECO:0000256" key="4">
    <source>
        <dbReference type="RuleBase" id="RU003476"/>
    </source>
</evidence>
<comment type="similarity">
    <text evidence="1 4">Belongs to the Nudix hydrolase family.</text>
</comment>
<keyword evidence="2" id="KW-0479">Metal-binding</keyword>
<dbReference type="InterPro" id="IPR040618">
    <property type="entry name" value="Pre-Nudix"/>
</dbReference>
<accession>A0AAN7QTU0</accession>
<dbReference type="Gene3D" id="3.90.79.10">
    <property type="entry name" value="Nucleoside Triphosphate Pyrophosphohydrolase"/>
    <property type="match status" value="1"/>
</dbReference>
<dbReference type="Gene3D" id="3.40.630.30">
    <property type="match status" value="1"/>
</dbReference>
<dbReference type="PANTHER" id="PTHR13994:SF26">
    <property type="entry name" value="NUDIX HYDROLASE 5-RELATED"/>
    <property type="match status" value="1"/>
</dbReference>
<evidence type="ECO:0000256" key="1">
    <source>
        <dbReference type="ARBA" id="ARBA00005582"/>
    </source>
</evidence>
<dbReference type="PRINTS" id="PR00502">
    <property type="entry name" value="NUDIXFAMILY"/>
</dbReference>
<dbReference type="GO" id="GO:0047631">
    <property type="term" value="F:ADP-ribose diphosphatase activity"/>
    <property type="evidence" value="ECO:0007669"/>
    <property type="project" value="TreeGrafter"/>
</dbReference>
<dbReference type="Pfam" id="PF00293">
    <property type="entry name" value="NUDIX"/>
    <property type="match status" value="1"/>
</dbReference>
<dbReference type="GO" id="GO:0051287">
    <property type="term" value="F:NAD binding"/>
    <property type="evidence" value="ECO:0007669"/>
    <property type="project" value="TreeGrafter"/>
</dbReference>
<dbReference type="PROSITE" id="PS51462">
    <property type="entry name" value="NUDIX"/>
    <property type="match status" value="1"/>
</dbReference>
<dbReference type="SUPFAM" id="SSF55811">
    <property type="entry name" value="Nudix"/>
    <property type="match status" value="1"/>
</dbReference>
<dbReference type="PROSITE" id="PS00893">
    <property type="entry name" value="NUDIX_BOX"/>
    <property type="match status" value="1"/>
</dbReference>
<sequence>MWDGGEIVQAQLLKVDNEEAYDPYDSVLVKMKEPMNPNAFIAALRASISQWRQKGKKCVWIELPINLSNLVHPAVEQGFRYHHAESDYLVLVNWIPRDIPSIIPANASHTVGIGAFVVNNERKVVLVVLEKSGEFRGSGLWKFPTGSVDEGEDLCAAAIREVQEETGIDTEFGEILAFRQAHKSFFTKTDLFFVCMLIPKSFNIKTQEMEIEAAKWMPIEDYAEQTFVKENQQYNLIAKICIERLNEQTIGFTPEAVTRKSGGMTNFVYYLKSRV</sequence>
<evidence type="ECO:0000259" key="6">
    <source>
        <dbReference type="PROSITE" id="PS51462"/>
    </source>
</evidence>
<evidence type="ECO:0008006" key="9">
    <source>
        <dbReference type="Google" id="ProtNLM"/>
    </source>
</evidence>
<feature type="domain" description="Nudix hydrolase" evidence="6">
    <location>
        <begin position="108"/>
        <end position="240"/>
    </location>
</feature>
<dbReference type="InterPro" id="IPR000198">
    <property type="entry name" value="RhoGAP_dom"/>
</dbReference>
<reference evidence="7 8" key="1">
    <citation type="journal article" date="2023" name="Hortic Res">
        <title>Pangenome of water caltrop reveals structural variations and asymmetric subgenome divergence after allopolyploidization.</title>
        <authorList>
            <person name="Zhang X."/>
            <person name="Chen Y."/>
            <person name="Wang L."/>
            <person name="Yuan Y."/>
            <person name="Fang M."/>
            <person name="Shi L."/>
            <person name="Lu R."/>
            <person name="Comes H.P."/>
            <person name="Ma Y."/>
            <person name="Chen Y."/>
            <person name="Huang G."/>
            <person name="Zhou Y."/>
            <person name="Zheng Z."/>
            <person name="Qiu Y."/>
        </authorList>
    </citation>
    <scope>NUCLEOTIDE SEQUENCE [LARGE SCALE GENOMIC DNA]</scope>
    <source>
        <tissue evidence="7">Roots</tissue>
    </source>
</reference>
<keyword evidence="3 4" id="KW-0378">Hydrolase</keyword>
<comment type="caution">
    <text evidence="7">The sequence shown here is derived from an EMBL/GenBank/DDBJ whole genome shotgun (WGS) entry which is preliminary data.</text>
</comment>
<keyword evidence="8" id="KW-1185">Reference proteome</keyword>
<dbReference type="InterPro" id="IPR000086">
    <property type="entry name" value="NUDIX_hydrolase_dom"/>
</dbReference>
<evidence type="ECO:0000313" key="7">
    <source>
        <dbReference type="EMBL" id="KAK4775520.1"/>
    </source>
</evidence>
<protein>
    <recommendedName>
        <fullName evidence="9">Nudix hydrolase domain-containing protein</fullName>
    </recommendedName>
</protein>
<dbReference type="CDD" id="cd04670">
    <property type="entry name" value="NUDIX_ASFGF2_Nudt6"/>
    <property type="match status" value="1"/>
</dbReference>
<dbReference type="PROSITE" id="PS50238">
    <property type="entry name" value="RHOGAP"/>
    <property type="match status" value="1"/>
</dbReference>
<proteinExistence type="inferred from homology"/>
<dbReference type="GO" id="GO:0046872">
    <property type="term" value="F:metal ion binding"/>
    <property type="evidence" value="ECO:0007669"/>
    <property type="project" value="UniProtKB-KW"/>
</dbReference>
<dbReference type="PANTHER" id="PTHR13994">
    <property type="entry name" value="NUDIX HYDROLASE RELATED"/>
    <property type="match status" value="1"/>
</dbReference>
<dbReference type="GO" id="GO:0007165">
    <property type="term" value="P:signal transduction"/>
    <property type="evidence" value="ECO:0007669"/>
    <property type="project" value="InterPro"/>
</dbReference>
<evidence type="ECO:0000256" key="3">
    <source>
        <dbReference type="ARBA" id="ARBA00022801"/>
    </source>
</evidence>
<dbReference type="InterPro" id="IPR020084">
    <property type="entry name" value="NUDIX_hydrolase_CS"/>
</dbReference>
<dbReference type="FunFam" id="3.40.630.30:FF:000016">
    <property type="entry name" value="nudix hydrolase 2"/>
    <property type="match status" value="1"/>
</dbReference>
<dbReference type="GO" id="GO:0035529">
    <property type="term" value="F:NADH pyrophosphatase activity"/>
    <property type="evidence" value="ECO:0007669"/>
    <property type="project" value="TreeGrafter"/>
</dbReference>
<gene>
    <name evidence="7" type="ORF">SAY87_023481</name>
</gene>